<gene>
    <name evidence="1" type="ORF">RPERSI_LOCUS19085</name>
</gene>
<accession>A0ACA9RFQ1</accession>
<evidence type="ECO:0000313" key="2">
    <source>
        <dbReference type="Proteomes" id="UP000789920"/>
    </source>
</evidence>
<comment type="caution">
    <text evidence="1">The sequence shown here is derived from an EMBL/GenBank/DDBJ whole genome shotgun (WGS) entry which is preliminary data.</text>
</comment>
<dbReference type="EMBL" id="CAJVQC010051659">
    <property type="protein sequence ID" value="CAG8790638.1"/>
    <property type="molecule type" value="Genomic_DNA"/>
</dbReference>
<protein>
    <submittedName>
        <fullName evidence="1">34830_t:CDS:1</fullName>
    </submittedName>
</protein>
<name>A0ACA9RFQ1_9GLOM</name>
<proteinExistence type="predicted"/>
<organism evidence="1 2">
    <name type="scientific">Racocetra persica</name>
    <dbReference type="NCBI Taxonomy" id="160502"/>
    <lineage>
        <taxon>Eukaryota</taxon>
        <taxon>Fungi</taxon>
        <taxon>Fungi incertae sedis</taxon>
        <taxon>Mucoromycota</taxon>
        <taxon>Glomeromycotina</taxon>
        <taxon>Glomeromycetes</taxon>
        <taxon>Diversisporales</taxon>
        <taxon>Gigasporaceae</taxon>
        <taxon>Racocetra</taxon>
    </lineage>
</organism>
<reference evidence="1" key="1">
    <citation type="submission" date="2021-06" db="EMBL/GenBank/DDBJ databases">
        <authorList>
            <person name="Kallberg Y."/>
            <person name="Tangrot J."/>
            <person name="Rosling A."/>
        </authorList>
    </citation>
    <scope>NUCLEOTIDE SEQUENCE</scope>
    <source>
        <strain evidence="1">MA461A</strain>
    </source>
</reference>
<sequence length="182" mass="21008">QFNSNYGSIERSGLINDNETDLDVFDDNSDYSDENLVNNQTSKNILFDGTRLVISTMICLLFSFLAIIRWKDYHANQHGNYWVVTPILEAIIWVDATILALFNIVSQQRSVLHIREHLNILYFLSLVSSIVDIHSLYLKLGTDFNSEYYLKLWILCFSFILVCFSISEPPDDIELLSNPNSE</sequence>
<keyword evidence="2" id="KW-1185">Reference proteome</keyword>
<evidence type="ECO:0000313" key="1">
    <source>
        <dbReference type="EMBL" id="CAG8790638.1"/>
    </source>
</evidence>
<feature type="non-terminal residue" evidence="1">
    <location>
        <position position="182"/>
    </location>
</feature>
<dbReference type="Proteomes" id="UP000789920">
    <property type="component" value="Unassembled WGS sequence"/>
</dbReference>
<feature type="non-terminal residue" evidence="1">
    <location>
        <position position="1"/>
    </location>
</feature>